<name>M3IBB5_LEPIR</name>
<organism evidence="1 2">
    <name type="scientific">Leptospira interrogans serovar Grippotyphosa str. LT2186</name>
    <dbReference type="NCBI Taxonomy" id="1001599"/>
    <lineage>
        <taxon>Bacteria</taxon>
        <taxon>Pseudomonadati</taxon>
        <taxon>Spirochaetota</taxon>
        <taxon>Spirochaetia</taxon>
        <taxon>Leptospirales</taxon>
        <taxon>Leptospiraceae</taxon>
        <taxon>Leptospira</taxon>
    </lineage>
</organism>
<gene>
    <name evidence="1" type="ORF">LEP1GSC151_2869</name>
</gene>
<accession>M3IBB5</accession>
<evidence type="ECO:0000313" key="2">
    <source>
        <dbReference type="Proteomes" id="UP000011776"/>
    </source>
</evidence>
<dbReference type="Proteomes" id="UP000011776">
    <property type="component" value="Unassembled WGS sequence"/>
</dbReference>
<dbReference type="EMBL" id="AFME02000034">
    <property type="protein sequence ID" value="EMG13147.1"/>
    <property type="molecule type" value="Genomic_DNA"/>
</dbReference>
<dbReference type="BioCyc" id="LINT1001599:G11K9-4536-MONOMER"/>
<proteinExistence type="predicted"/>
<sequence length="53" mass="6164">MNILSKIIILFLFLFQFLLVEKALPFLKKKFKNSVRIISLDFVLKLLSVPVAI</sequence>
<dbReference type="AlphaFoldDB" id="M3IBB5"/>
<reference evidence="1 2" key="1">
    <citation type="submission" date="2013-02" db="EMBL/GenBank/DDBJ databases">
        <authorList>
            <person name="Harkins D.M."/>
            <person name="Durkin A.S."/>
            <person name="Brinkac L.M."/>
            <person name="Haft D.H."/>
            <person name="Selengut J.D."/>
            <person name="Sanka R."/>
            <person name="DePew J."/>
            <person name="Purushe J."/>
            <person name="Tulsiani S.M."/>
            <person name="Graham G.C."/>
            <person name="Burns M.-A."/>
            <person name="Dohnt M.F."/>
            <person name="Smythe L.D."/>
            <person name="McKay D.B."/>
            <person name="Craig S.B."/>
            <person name="Vinetz J.M."/>
            <person name="Sutton G.G."/>
            <person name="Nierman W.C."/>
            <person name="Fouts D.E."/>
        </authorList>
    </citation>
    <scope>NUCLEOTIDE SEQUENCE [LARGE SCALE GENOMIC DNA]</scope>
    <source>
        <strain evidence="1 2">LT2186</strain>
    </source>
</reference>
<protein>
    <submittedName>
        <fullName evidence="1">Uncharacterized protein</fullName>
    </submittedName>
</protein>
<comment type="caution">
    <text evidence="1">The sequence shown here is derived from an EMBL/GenBank/DDBJ whole genome shotgun (WGS) entry which is preliminary data.</text>
</comment>
<evidence type="ECO:0000313" key="1">
    <source>
        <dbReference type="EMBL" id="EMG13147.1"/>
    </source>
</evidence>